<evidence type="ECO:0000259" key="1">
    <source>
        <dbReference type="Pfam" id="PF18135"/>
    </source>
</evidence>
<dbReference type="Proteomes" id="UP001159386">
    <property type="component" value="Unassembled WGS sequence"/>
</dbReference>
<keyword evidence="3" id="KW-1185">Reference proteome</keyword>
<evidence type="ECO:0000313" key="2">
    <source>
        <dbReference type="EMBL" id="MDH6107564.1"/>
    </source>
</evidence>
<keyword evidence="2" id="KW-0808">Transferase</keyword>
<comment type="caution">
    <text evidence="2">The sequence shown here is derived from an EMBL/GenBank/DDBJ whole genome shotgun (WGS) entry which is preliminary data.</text>
</comment>
<organism evidence="2 3">
    <name type="scientific">Anabaenopsis tanganyikae CS-531</name>
    <dbReference type="NCBI Taxonomy" id="2785304"/>
    <lineage>
        <taxon>Bacteria</taxon>
        <taxon>Bacillati</taxon>
        <taxon>Cyanobacteriota</taxon>
        <taxon>Cyanophyceae</taxon>
        <taxon>Nostocales</taxon>
        <taxon>Nodulariaceae</taxon>
        <taxon>Anabaenopsis</taxon>
        <taxon>Anabaenopsis tanganyikae</taxon>
    </lineage>
</organism>
<feature type="non-terminal residue" evidence="2">
    <location>
        <position position="1"/>
    </location>
</feature>
<keyword evidence="2" id="KW-0489">Methyltransferase</keyword>
<sequence length="427" mass="50574">RNEHAQGFKVYYDAIEDYTNAEDKKKYFSSRKFKDLGFNHFKPDSNGNWINQTDNDFDSLLPVVDKGVKAGKGQEAVFKLFTTGLKTKKDEWVYDLSYQNLKNKMDFFIWVYQETLKDKDFNAKEKIKWDRELIKFLHNKIKKTFHSNQIVNSLYRPFTKNYLYFDKHLNAMMLQWLNIYSINNLDNKYIAYSALGNTKSFHCLASNTIIDLHLTGDSQCLPLYTYNQEGKRIDNITDWGLQQIHTHYQDTTITKIDIFHYTYGVLHNPEYRQKYELNLKRDFPRLPLYDHFPQWVDWGKQLMDLHINYETVTPYKLSRVDIPLKDNQTTPKAKLKADKTKGSIILDDVTTLQGIPSIAWEYMLGNRSALEWILDQYKEKKPKDPTIAEKFNTYRFADYKEQVIDLLMRVCRVSMETMNIVNQMSGG</sequence>
<reference evidence="2 3" key="1">
    <citation type="journal article" date="2023" name="J. Phycol.">
        <title>Chrysosporum ovalisporum is synonymous with the true-branching cyanobacterium Umezakia natans (Nostocales/Aphanizomenonaceae).</title>
        <authorList>
            <person name="McGregor G.B."/>
            <person name="Sendall B.C."/>
            <person name="Niiyama Y."/>
            <person name="Tuji A."/>
            <person name="Willis A."/>
        </authorList>
    </citation>
    <scope>NUCLEOTIDE SEQUENCE [LARGE SCALE GENOMIC DNA]</scope>
    <source>
        <strain evidence="2 3">CS-531</strain>
    </source>
</reference>
<gene>
    <name evidence="2" type="ORF">NWP22_17160</name>
</gene>
<accession>A0ABT6KK34</accession>
<dbReference type="Pfam" id="PF18135">
    <property type="entry name" value="Type_ISP_C"/>
    <property type="match status" value="1"/>
</dbReference>
<protein>
    <submittedName>
        <fullName evidence="2">DNA methyltransferase</fullName>
    </submittedName>
</protein>
<dbReference type="EMBL" id="JANQDF010000175">
    <property type="protein sequence ID" value="MDH6107564.1"/>
    <property type="molecule type" value="Genomic_DNA"/>
</dbReference>
<proteinExistence type="predicted"/>
<feature type="domain" description="Type ISP restriction-modification enzyme LLaBIII C-terminal specificity" evidence="1">
    <location>
        <begin position="77"/>
        <end position="406"/>
    </location>
</feature>
<evidence type="ECO:0000313" key="3">
    <source>
        <dbReference type="Proteomes" id="UP001159386"/>
    </source>
</evidence>
<name>A0ABT6KK34_9CYAN</name>
<dbReference type="RefSeq" id="WP_342393887.1">
    <property type="nucleotide sequence ID" value="NZ_JANQDF010000175.1"/>
</dbReference>
<dbReference type="GO" id="GO:0032259">
    <property type="term" value="P:methylation"/>
    <property type="evidence" value="ECO:0007669"/>
    <property type="project" value="UniProtKB-KW"/>
</dbReference>
<dbReference type="InterPro" id="IPR041635">
    <property type="entry name" value="Type_ISP_LLaBIII_C"/>
</dbReference>
<dbReference type="GO" id="GO:0008168">
    <property type="term" value="F:methyltransferase activity"/>
    <property type="evidence" value="ECO:0007669"/>
    <property type="project" value="UniProtKB-KW"/>
</dbReference>